<reference evidence="4 5" key="1">
    <citation type="submission" date="2017-05" db="EMBL/GenBank/DDBJ databases">
        <title>Draft genome sequence of Elsinoe australis.</title>
        <authorList>
            <person name="Cheng Q."/>
        </authorList>
    </citation>
    <scope>NUCLEOTIDE SEQUENCE [LARGE SCALE GENOMIC DNA]</scope>
    <source>
        <strain evidence="4 5">NL1</strain>
    </source>
</reference>
<feature type="transmembrane region" description="Helical" evidence="2">
    <location>
        <begin position="216"/>
        <end position="242"/>
    </location>
</feature>
<dbReference type="Pfam" id="PF24841">
    <property type="entry name" value="DUF7719"/>
    <property type="match status" value="1"/>
</dbReference>
<dbReference type="OrthoDB" id="5597489at2759"/>
<feature type="region of interest" description="Disordered" evidence="1">
    <location>
        <begin position="88"/>
        <end position="107"/>
    </location>
</feature>
<dbReference type="EMBL" id="NHZQ01000289">
    <property type="protein sequence ID" value="PSK44245.1"/>
    <property type="molecule type" value="Genomic_DNA"/>
</dbReference>
<name>A0A2P7Z7Q3_9PEZI</name>
<organism evidence="4 5">
    <name type="scientific">Elsinoe australis</name>
    <dbReference type="NCBI Taxonomy" id="40998"/>
    <lineage>
        <taxon>Eukaryota</taxon>
        <taxon>Fungi</taxon>
        <taxon>Dikarya</taxon>
        <taxon>Ascomycota</taxon>
        <taxon>Pezizomycotina</taxon>
        <taxon>Dothideomycetes</taxon>
        <taxon>Dothideomycetidae</taxon>
        <taxon>Myriangiales</taxon>
        <taxon>Elsinoaceae</taxon>
        <taxon>Elsinoe</taxon>
    </lineage>
</organism>
<sequence>MSNDAPRNRKERRAAAKSAGEKFRPLDSAASIPLAHPDYSAPKTKTLFDIADERNQLLQKGQPFARHHGDGLVRDEMGRVLLPAKEVSRNVPPQETPVAGADSEEGHDEPIGPLGESIFYCISLSMLYFTLSLLVHNQYGTQPPTLWPLVMEAARTAPVLFGIVYAMKVPVVARREMLKQGAHFVVGVAAGCHLIWMGNRANYLAVMKRAPPVGTIWVWCVIEMKLGWAVASLGICLGYLLWNGFSVI</sequence>
<dbReference type="PANTHER" id="PTHR37846">
    <property type="entry name" value="YALI0B21296P"/>
    <property type="match status" value="1"/>
</dbReference>
<accession>A0A2P7Z7Q3</accession>
<keyword evidence="5" id="KW-1185">Reference proteome</keyword>
<keyword evidence="2" id="KW-1133">Transmembrane helix</keyword>
<feature type="region of interest" description="Disordered" evidence="1">
    <location>
        <begin position="1"/>
        <end position="38"/>
    </location>
</feature>
<dbReference type="STRING" id="40998.A0A2P7Z7Q3"/>
<dbReference type="Proteomes" id="UP000243723">
    <property type="component" value="Unassembled WGS sequence"/>
</dbReference>
<comment type="caution">
    <text evidence="4">The sequence shown here is derived from an EMBL/GenBank/DDBJ whole genome shotgun (WGS) entry which is preliminary data.</text>
</comment>
<feature type="transmembrane region" description="Helical" evidence="2">
    <location>
        <begin position="178"/>
        <end position="196"/>
    </location>
</feature>
<dbReference type="InterPro" id="IPR056136">
    <property type="entry name" value="DUF7719"/>
</dbReference>
<protein>
    <recommendedName>
        <fullName evidence="3">DUF7719 domain-containing protein</fullName>
    </recommendedName>
</protein>
<dbReference type="AlphaFoldDB" id="A0A2P7Z7Q3"/>
<feature type="domain" description="DUF7719" evidence="3">
    <location>
        <begin position="180"/>
        <end position="246"/>
    </location>
</feature>
<evidence type="ECO:0000313" key="5">
    <source>
        <dbReference type="Proteomes" id="UP000243723"/>
    </source>
</evidence>
<gene>
    <name evidence="4" type="ORF">B9Z65_225</name>
</gene>
<proteinExistence type="predicted"/>
<keyword evidence="2" id="KW-0812">Transmembrane</keyword>
<keyword evidence="2" id="KW-0472">Membrane</keyword>
<evidence type="ECO:0000259" key="3">
    <source>
        <dbReference type="Pfam" id="PF24841"/>
    </source>
</evidence>
<evidence type="ECO:0000256" key="2">
    <source>
        <dbReference type="SAM" id="Phobius"/>
    </source>
</evidence>
<evidence type="ECO:0000313" key="4">
    <source>
        <dbReference type="EMBL" id="PSK44245.1"/>
    </source>
</evidence>
<evidence type="ECO:0000256" key="1">
    <source>
        <dbReference type="SAM" id="MobiDB-lite"/>
    </source>
</evidence>
<dbReference type="PANTHER" id="PTHR37846:SF1">
    <property type="entry name" value="DEACETYLASE-LIKE PROTEIN"/>
    <property type="match status" value="1"/>
</dbReference>